<keyword evidence="3" id="KW-1185">Reference proteome</keyword>
<evidence type="ECO:0000313" key="2">
    <source>
        <dbReference type="EMBL" id="THU44781.1"/>
    </source>
</evidence>
<organism evidence="2 3">
    <name type="scientific">Musa balbisiana</name>
    <name type="common">Banana</name>
    <dbReference type="NCBI Taxonomy" id="52838"/>
    <lineage>
        <taxon>Eukaryota</taxon>
        <taxon>Viridiplantae</taxon>
        <taxon>Streptophyta</taxon>
        <taxon>Embryophyta</taxon>
        <taxon>Tracheophyta</taxon>
        <taxon>Spermatophyta</taxon>
        <taxon>Magnoliopsida</taxon>
        <taxon>Liliopsida</taxon>
        <taxon>Zingiberales</taxon>
        <taxon>Musaceae</taxon>
        <taxon>Musa</taxon>
    </lineage>
</organism>
<sequence length="175" mass="18487">MSLMSGFHLWRRRTTRTKHLRPTAMIDYEKAVARCLGWGGGAGAGGWRSLLLLVALVASTAALYASFSSTLRVSAWFLVPPPSNSSPEEFVLLPSPPPTHRHTRPPLGRPPASTPPPTEVPVSTASPSLIAPSPSPAEGAYDPKTPPLVPGGVGKAKLLSCMALSQTLKRLPTGH</sequence>
<feature type="compositionally biased region" description="Low complexity" evidence="1">
    <location>
        <begin position="120"/>
        <end position="132"/>
    </location>
</feature>
<accession>A0A4S8IA07</accession>
<feature type="compositionally biased region" description="Pro residues" evidence="1">
    <location>
        <begin position="107"/>
        <end position="119"/>
    </location>
</feature>
<comment type="caution">
    <text evidence="2">The sequence shown here is derived from an EMBL/GenBank/DDBJ whole genome shotgun (WGS) entry which is preliminary data.</text>
</comment>
<proteinExistence type="predicted"/>
<reference evidence="2 3" key="1">
    <citation type="journal article" date="2019" name="Nat. Plants">
        <title>Genome sequencing of Musa balbisiana reveals subgenome evolution and function divergence in polyploid bananas.</title>
        <authorList>
            <person name="Yao X."/>
        </authorList>
    </citation>
    <scope>NUCLEOTIDE SEQUENCE [LARGE SCALE GENOMIC DNA]</scope>
    <source>
        <strain evidence="3">cv. DH-PKW</strain>
        <tissue evidence="2">Leaves</tissue>
    </source>
</reference>
<feature type="region of interest" description="Disordered" evidence="1">
    <location>
        <begin position="83"/>
        <end position="149"/>
    </location>
</feature>
<protein>
    <submittedName>
        <fullName evidence="2">Uncharacterized protein</fullName>
    </submittedName>
</protein>
<dbReference type="EMBL" id="PYDT01000011">
    <property type="protein sequence ID" value="THU44781.1"/>
    <property type="molecule type" value="Genomic_DNA"/>
</dbReference>
<name>A0A4S8IA07_MUSBA</name>
<evidence type="ECO:0000313" key="3">
    <source>
        <dbReference type="Proteomes" id="UP000317650"/>
    </source>
</evidence>
<evidence type="ECO:0000256" key="1">
    <source>
        <dbReference type="SAM" id="MobiDB-lite"/>
    </source>
</evidence>
<gene>
    <name evidence="2" type="ORF">C4D60_Mb02t10980</name>
</gene>
<dbReference type="AlphaFoldDB" id="A0A4S8IA07"/>
<dbReference type="Proteomes" id="UP000317650">
    <property type="component" value="Chromosome 2"/>
</dbReference>